<name>A0ABR1TWH5_9PEZI</name>
<keyword evidence="2" id="KW-1185">Reference proteome</keyword>
<evidence type="ECO:0000313" key="2">
    <source>
        <dbReference type="Proteomes" id="UP001480595"/>
    </source>
</evidence>
<protein>
    <submittedName>
        <fullName evidence="1">Uncharacterized protein</fullName>
    </submittedName>
</protein>
<comment type="caution">
    <text evidence="1">The sequence shown here is derived from an EMBL/GenBank/DDBJ whole genome shotgun (WGS) entry which is preliminary data.</text>
</comment>
<organism evidence="1 2">
    <name type="scientific">Apiospora phragmitis</name>
    <dbReference type="NCBI Taxonomy" id="2905665"/>
    <lineage>
        <taxon>Eukaryota</taxon>
        <taxon>Fungi</taxon>
        <taxon>Dikarya</taxon>
        <taxon>Ascomycota</taxon>
        <taxon>Pezizomycotina</taxon>
        <taxon>Sordariomycetes</taxon>
        <taxon>Xylariomycetidae</taxon>
        <taxon>Amphisphaeriales</taxon>
        <taxon>Apiosporaceae</taxon>
        <taxon>Apiospora</taxon>
    </lineage>
</organism>
<sequence length="124" mass="13401">MELPRPPPGHHRANILLIPAHIDGLGDGLDGQQVIMPEEAVVREGEGAHEGKAQPAYDAADDGLLPSFLRHVSKRKQTYMSVLITNLPSLSEKLGDCSKAGLGVVTEHLDWLALCLRAPSLRPK</sequence>
<dbReference type="EMBL" id="JAQQWL010000011">
    <property type="protein sequence ID" value="KAK8050059.1"/>
    <property type="molecule type" value="Genomic_DNA"/>
</dbReference>
<dbReference type="Proteomes" id="UP001480595">
    <property type="component" value="Unassembled WGS sequence"/>
</dbReference>
<evidence type="ECO:0000313" key="1">
    <source>
        <dbReference type="EMBL" id="KAK8050059.1"/>
    </source>
</evidence>
<dbReference type="RefSeq" id="XP_066712308.1">
    <property type="nucleotide sequence ID" value="XM_066863198.1"/>
</dbReference>
<dbReference type="GeneID" id="92096261"/>
<reference evidence="1 2" key="1">
    <citation type="submission" date="2023-01" db="EMBL/GenBank/DDBJ databases">
        <title>Analysis of 21 Apiospora genomes using comparative genomics revels a genus with tremendous synthesis potential of carbohydrate active enzymes and secondary metabolites.</title>
        <authorList>
            <person name="Sorensen T."/>
        </authorList>
    </citation>
    <scope>NUCLEOTIDE SEQUENCE [LARGE SCALE GENOMIC DNA]</scope>
    <source>
        <strain evidence="1 2">CBS 135458</strain>
    </source>
</reference>
<gene>
    <name evidence="1" type="ORF">PG994_011789</name>
</gene>
<accession>A0ABR1TWH5</accession>
<proteinExistence type="predicted"/>